<keyword evidence="1" id="KW-0689">Ribosomal protein</keyword>
<evidence type="ECO:0000256" key="3">
    <source>
        <dbReference type="SAM" id="Phobius"/>
    </source>
</evidence>
<dbReference type="AlphaFoldDB" id="A0A498R4U6"/>
<evidence type="ECO:0000256" key="1">
    <source>
        <dbReference type="ARBA" id="ARBA00022980"/>
    </source>
</evidence>
<dbReference type="PANTHER" id="PTHR45987">
    <property type="entry name" value="39S RIBOSOMAL PROTEIN L12"/>
    <property type="match status" value="1"/>
</dbReference>
<evidence type="ECO:0000313" key="6">
    <source>
        <dbReference type="Proteomes" id="UP000277811"/>
    </source>
</evidence>
<keyword evidence="3" id="KW-1133">Transmembrane helix</keyword>
<feature type="transmembrane region" description="Helical" evidence="3">
    <location>
        <begin position="143"/>
        <end position="165"/>
    </location>
</feature>
<dbReference type="Gene3D" id="3.30.1390.10">
    <property type="match status" value="1"/>
</dbReference>
<organism evidence="5 6">
    <name type="scientific">Lucifera butyrica</name>
    <dbReference type="NCBI Taxonomy" id="1351585"/>
    <lineage>
        <taxon>Bacteria</taxon>
        <taxon>Bacillati</taxon>
        <taxon>Bacillota</taxon>
        <taxon>Negativicutes</taxon>
        <taxon>Veillonellales</taxon>
        <taxon>Veillonellaceae</taxon>
        <taxon>Lucifera</taxon>
    </lineage>
</organism>
<dbReference type="SUPFAM" id="SSF54736">
    <property type="entry name" value="ClpS-like"/>
    <property type="match status" value="1"/>
</dbReference>
<keyword evidence="6" id="KW-1185">Reference proteome</keyword>
<keyword evidence="2 5" id="KW-0687">Ribonucleoprotein</keyword>
<sequence length="248" mass="27081">MSLITARCTNCGKEIQLDDAGESGFCLYCGTKVMLREVVQKNTAEFDLILVNAGPNKISTINVIRDIAPRLGLKKAKDLVDMIPSIIQAGVSYKEAEASRLQFANVGAQVEIVAAGSKKLETPKPQAQSEPAGNSLIGTIWHLYLGTMGIIVCGIFLAMLLNLVTGNTGHYSLAGSPYGKVGLPFTVQMGFILMDILGKMILFPILFWLCRLVLMTICSYRGTVFWWISAVFAAVMALLLEGRFFGWY</sequence>
<dbReference type="EMBL" id="UPPP01000079">
    <property type="protein sequence ID" value="VBB07716.1"/>
    <property type="molecule type" value="Genomic_DNA"/>
</dbReference>
<accession>A0A498R4U6</accession>
<name>A0A498R4U6_9FIRM</name>
<feature type="domain" description="Large ribosomal subunit protein bL12 C-terminal" evidence="4">
    <location>
        <begin position="46"/>
        <end position="112"/>
    </location>
</feature>
<evidence type="ECO:0000313" key="5">
    <source>
        <dbReference type="EMBL" id="VBB07716.1"/>
    </source>
</evidence>
<dbReference type="InterPro" id="IPR000206">
    <property type="entry name" value="Ribosomal_bL12"/>
</dbReference>
<dbReference type="Gene3D" id="2.20.28.30">
    <property type="entry name" value="RNA polymerase ii, chain L"/>
    <property type="match status" value="1"/>
</dbReference>
<dbReference type="GO" id="GO:0003729">
    <property type="term" value="F:mRNA binding"/>
    <property type="evidence" value="ECO:0007669"/>
    <property type="project" value="TreeGrafter"/>
</dbReference>
<dbReference type="Pfam" id="PF00542">
    <property type="entry name" value="Ribosomal_L12"/>
    <property type="match status" value="1"/>
</dbReference>
<protein>
    <submittedName>
        <fullName evidence="5">Ribosomal l7/l12 50s ribonucleoprotein chloroplast l12 plastid direct sequencing peptide</fullName>
    </submittedName>
</protein>
<evidence type="ECO:0000259" key="4">
    <source>
        <dbReference type="Pfam" id="PF00542"/>
    </source>
</evidence>
<keyword evidence="3" id="KW-0812">Transmembrane</keyword>
<dbReference type="InterPro" id="IPR013823">
    <property type="entry name" value="Ribosomal_bL12_C"/>
</dbReference>
<dbReference type="GO" id="GO:0006412">
    <property type="term" value="P:translation"/>
    <property type="evidence" value="ECO:0007669"/>
    <property type="project" value="InterPro"/>
</dbReference>
<feature type="transmembrane region" description="Helical" evidence="3">
    <location>
        <begin position="222"/>
        <end position="240"/>
    </location>
</feature>
<gene>
    <name evidence="5" type="ORF">LUCI_2981</name>
</gene>
<reference evidence="5 6" key="1">
    <citation type="submission" date="2018-06" db="EMBL/GenBank/DDBJ databases">
        <authorList>
            <person name="Strepis N."/>
        </authorList>
    </citation>
    <scope>NUCLEOTIDE SEQUENCE [LARGE SCALE GENOMIC DNA]</scope>
    <source>
        <strain evidence="5">LUCI</strain>
    </source>
</reference>
<dbReference type="RefSeq" id="WP_207857743.1">
    <property type="nucleotide sequence ID" value="NZ_UPPP01000079.1"/>
</dbReference>
<evidence type="ECO:0000256" key="2">
    <source>
        <dbReference type="ARBA" id="ARBA00023274"/>
    </source>
</evidence>
<keyword evidence="3" id="KW-0472">Membrane</keyword>
<proteinExistence type="predicted"/>
<feature type="transmembrane region" description="Helical" evidence="3">
    <location>
        <begin position="185"/>
        <end position="210"/>
    </location>
</feature>
<dbReference type="InterPro" id="IPR014719">
    <property type="entry name" value="Ribosomal_bL12_C/ClpS-like"/>
</dbReference>
<dbReference type="PANTHER" id="PTHR45987:SF4">
    <property type="entry name" value="LARGE RIBOSOMAL SUBUNIT PROTEIN BL12M"/>
    <property type="match status" value="1"/>
</dbReference>
<dbReference type="GO" id="GO:0022625">
    <property type="term" value="C:cytosolic large ribosomal subunit"/>
    <property type="evidence" value="ECO:0007669"/>
    <property type="project" value="TreeGrafter"/>
</dbReference>
<dbReference type="Proteomes" id="UP000277811">
    <property type="component" value="Unassembled WGS sequence"/>
</dbReference>
<dbReference type="GO" id="GO:0003735">
    <property type="term" value="F:structural constituent of ribosome"/>
    <property type="evidence" value="ECO:0007669"/>
    <property type="project" value="InterPro"/>
</dbReference>